<dbReference type="RefSeq" id="WP_415865178.1">
    <property type="nucleotide sequence ID" value="NZ_CP134537.1"/>
</dbReference>
<organism evidence="3 4">
    <name type="scientific">Thalassobellus suaedae</name>
    <dbReference type="NCBI Taxonomy" id="3074124"/>
    <lineage>
        <taxon>Bacteria</taxon>
        <taxon>Pseudomonadati</taxon>
        <taxon>Bacteroidota</taxon>
        <taxon>Flavobacteriia</taxon>
        <taxon>Flavobacteriales</taxon>
        <taxon>Flavobacteriaceae</taxon>
        <taxon>Thalassobellus</taxon>
    </lineage>
</organism>
<feature type="domain" description="TonB C-terminal" evidence="2">
    <location>
        <begin position="359"/>
        <end position="418"/>
    </location>
</feature>
<gene>
    <name evidence="3" type="ORF">RHP51_15615</name>
</gene>
<sequence>MENYIENIELINSYLNKALSESEILIFENRLKTDSDFNSLFDEHTLFLEGLKRQKLKTDIVKAKQIYVRNKWFKALGILISVLAIAVVFYTIISNKPEEPIQSKNLNDNSIVVDTIPIKKAIETSIKIDEPIILKDSVSPKKEVVKVEALKSINNVETSFKKTPQKLKINTQKDTVLVCKEGTKLIIKANSFVDAKGDIINGNINLNVTEYYKLSDMLLANLSTISNGKQLETGGMLFIEAKKGEVDLKLKENTSIEILFPTKNKKKDMQLFSGEWKNGLINWNLEDNAITESVKFKEFEEDIDVPFAVVQVPPIYPGCENLDKASLRKCTSDAISKFVQRKFNTDIASIIGLTGRQRINVIFKIDKNGDVANIRVRANHPDLVEEAQRVISLLPKMQPGKQRGEAVSVPYSLPIIFQVDENTTNNNIPRVNARLSNILTDSIITKKLETKIASKDFSVSDVNNYILRSSFLGWINCDRFRSNRSRIKYKFKIKNSEGAIINMVFKEINSVLPSSKYGEVYDFKEVPNDEDVILVAIKKNKGKLYLDFLETKTQENPNLEFNFKKVTIQELKNKLKALNKLF</sequence>
<evidence type="ECO:0000313" key="3">
    <source>
        <dbReference type="EMBL" id="WNH08526.1"/>
    </source>
</evidence>
<accession>A0ABY9XRI4</accession>
<dbReference type="InterPro" id="IPR037682">
    <property type="entry name" value="TonB_C"/>
</dbReference>
<dbReference type="Proteomes" id="UP001302806">
    <property type="component" value="Chromosome"/>
</dbReference>
<protein>
    <submittedName>
        <fullName evidence="3">Energy transducer TonB</fullName>
    </submittedName>
</protein>
<keyword evidence="1" id="KW-1133">Transmembrane helix</keyword>
<feature type="transmembrane region" description="Helical" evidence="1">
    <location>
        <begin position="72"/>
        <end position="93"/>
    </location>
</feature>
<evidence type="ECO:0000256" key="1">
    <source>
        <dbReference type="SAM" id="Phobius"/>
    </source>
</evidence>
<reference evidence="3 4" key="1">
    <citation type="submission" date="2023-09" db="EMBL/GenBank/DDBJ databases">
        <title>Thalassobella suaedae gen. nov., sp. nov., a marine bacterium of the family Flavobacteriaceae isolated from a halophyte Suaeda japonica.</title>
        <authorList>
            <person name="Lee S.Y."/>
            <person name="Hwang C.Y."/>
        </authorList>
    </citation>
    <scope>NUCLEOTIDE SEQUENCE [LARGE SCALE GENOMIC DNA]</scope>
    <source>
        <strain evidence="3 4">HL-DH14</strain>
    </source>
</reference>
<evidence type="ECO:0000259" key="2">
    <source>
        <dbReference type="Pfam" id="PF03544"/>
    </source>
</evidence>
<name>A0ABY9XRI4_9FLAO</name>
<dbReference type="Gene3D" id="3.30.1150.10">
    <property type="match status" value="1"/>
</dbReference>
<keyword evidence="1" id="KW-0472">Membrane</keyword>
<evidence type="ECO:0000313" key="4">
    <source>
        <dbReference type="Proteomes" id="UP001302806"/>
    </source>
</evidence>
<dbReference type="SUPFAM" id="SSF74653">
    <property type="entry name" value="TolA/TonB C-terminal domain"/>
    <property type="match status" value="1"/>
</dbReference>
<proteinExistence type="predicted"/>
<dbReference type="EMBL" id="CP134537">
    <property type="protein sequence ID" value="WNH08526.1"/>
    <property type="molecule type" value="Genomic_DNA"/>
</dbReference>
<keyword evidence="1" id="KW-0812">Transmembrane</keyword>
<dbReference type="Pfam" id="PF03544">
    <property type="entry name" value="TonB_C"/>
    <property type="match status" value="1"/>
</dbReference>